<sequence length="209" mass="23842">MRSVEEMINNPSGVEVSKHYDELFNADAHTLGSSFRWMVSPEDCQWQYENQIKGEFDLLSDHGETTDPWHLKILDANGHLRGEVARLREALDKCLIGGNSLASVIIGWSLPAGYENWSYEATSKYFYDKYDEEIAYEYYETWLCWKAIREAGEMVEALSSHTVDTEQTSLIERKLALAVKWLEDIRNIGSATSMLATAALCEIEAVEEQ</sequence>
<organism evidence="1 2">
    <name type="scientific">Cohnella silvisoli</name>
    <dbReference type="NCBI Taxonomy" id="2873699"/>
    <lineage>
        <taxon>Bacteria</taxon>
        <taxon>Bacillati</taxon>
        <taxon>Bacillota</taxon>
        <taxon>Bacilli</taxon>
        <taxon>Bacillales</taxon>
        <taxon>Paenibacillaceae</taxon>
        <taxon>Cohnella</taxon>
    </lineage>
</organism>
<dbReference type="Proteomes" id="UP001493487">
    <property type="component" value="Unassembled WGS sequence"/>
</dbReference>
<reference evidence="1 2" key="1">
    <citation type="journal article" date="2023" name="Genome Announc.">
        <title>Pan-Genome Analyses of the Genus Cohnella and Proposal of the Novel Species Cohnella silvisoli sp. nov., Isolated from Forest Soil.</title>
        <authorList>
            <person name="Wang C."/>
            <person name="Mao L."/>
            <person name="Bao G."/>
            <person name="Zhu H."/>
        </authorList>
    </citation>
    <scope>NUCLEOTIDE SEQUENCE [LARGE SCALE GENOMIC DNA]</scope>
    <source>
        <strain evidence="1 2">NL03-T5-1</strain>
    </source>
</reference>
<protein>
    <submittedName>
        <fullName evidence="1">Uncharacterized protein</fullName>
    </submittedName>
</protein>
<comment type="caution">
    <text evidence="1">The sequence shown here is derived from an EMBL/GenBank/DDBJ whole genome shotgun (WGS) entry which is preliminary data.</text>
</comment>
<dbReference type="EMBL" id="JASKHM010000021">
    <property type="protein sequence ID" value="MEQ4486422.1"/>
    <property type="molecule type" value="Genomic_DNA"/>
</dbReference>
<evidence type="ECO:0000313" key="1">
    <source>
        <dbReference type="EMBL" id="MEQ4486422.1"/>
    </source>
</evidence>
<dbReference type="RefSeq" id="WP_232189511.1">
    <property type="nucleotide sequence ID" value="NZ_JAIOAP010000020.1"/>
</dbReference>
<proteinExistence type="predicted"/>
<evidence type="ECO:0000313" key="2">
    <source>
        <dbReference type="Proteomes" id="UP001493487"/>
    </source>
</evidence>
<name>A0ABV1L321_9BACL</name>
<gene>
    <name evidence="1" type="ORF">QJS35_29025</name>
</gene>
<accession>A0ABV1L321</accession>
<keyword evidence="2" id="KW-1185">Reference proteome</keyword>